<reference evidence="1 2" key="1">
    <citation type="submission" date="2024-01" db="EMBL/GenBank/DDBJ databases">
        <title>The genomes of 5 underutilized Papilionoideae crops provide insights into root nodulation and disease resistanc.</title>
        <authorList>
            <person name="Jiang F."/>
        </authorList>
    </citation>
    <scope>NUCLEOTIDE SEQUENCE [LARGE SCALE GENOMIC DNA]</scope>
    <source>
        <strain evidence="1">DUOXIRENSHENG_FW03</strain>
        <tissue evidence="1">Leaves</tissue>
    </source>
</reference>
<gene>
    <name evidence="1" type="ORF">VNO78_11540</name>
</gene>
<evidence type="ECO:0000313" key="1">
    <source>
        <dbReference type="EMBL" id="KAK7400334.1"/>
    </source>
</evidence>
<dbReference type="EMBL" id="JAYMYS010000003">
    <property type="protein sequence ID" value="KAK7400334.1"/>
    <property type="molecule type" value="Genomic_DNA"/>
</dbReference>
<sequence>MVERPVVHPDPRDLSLLALQEVYVLENILWLPYDNHLGGVPLDLMESNQLWGSVDVVERVYHSANISMRDSTQLPNQRGDIVTGFQSSMIGALTHDYWLKRLTVKRVGGNTPDGLALNALTALRDRAK</sequence>
<dbReference type="Proteomes" id="UP001386955">
    <property type="component" value="Unassembled WGS sequence"/>
</dbReference>
<comment type="caution">
    <text evidence="1">The sequence shown here is derived from an EMBL/GenBank/DDBJ whole genome shotgun (WGS) entry which is preliminary data.</text>
</comment>
<proteinExistence type="predicted"/>
<evidence type="ECO:0000313" key="2">
    <source>
        <dbReference type="Proteomes" id="UP001386955"/>
    </source>
</evidence>
<dbReference type="AlphaFoldDB" id="A0AAN9SLM4"/>
<protein>
    <submittedName>
        <fullName evidence="1">Uncharacterized protein</fullName>
    </submittedName>
</protein>
<name>A0AAN9SLM4_PSOTE</name>
<keyword evidence="2" id="KW-1185">Reference proteome</keyword>
<organism evidence="1 2">
    <name type="scientific">Psophocarpus tetragonolobus</name>
    <name type="common">Winged bean</name>
    <name type="synonym">Dolichos tetragonolobus</name>
    <dbReference type="NCBI Taxonomy" id="3891"/>
    <lineage>
        <taxon>Eukaryota</taxon>
        <taxon>Viridiplantae</taxon>
        <taxon>Streptophyta</taxon>
        <taxon>Embryophyta</taxon>
        <taxon>Tracheophyta</taxon>
        <taxon>Spermatophyta</taxon>
        <taxon>Magnoliopsida</taxon>
        <taxon>eudicotyledons</taxon>
        <taxon>Gunneridae</taxon>
        <taxon>Pentapetalae</taxon>
        <taxon>rosids</taxon>
        <taxon>fabids</taxon>
        <taxon>Fabales</taxon>
        <taxon>Fabaceae</taxon>
        <taxon>Papilionoideae</taxon>
        <taxon>50 kb inversion clade</taxon>
        <taxon>NPAAA clade</taxon>
        <taxon>indigoferoid/millettioid clade</taxon>
        <taxon>Phaseoleae</taxon>
        <taxon>Psophocarpus</taxon>
    </lineage>
</organism>
<accession>A0AAN9SLM4</accession>